<evidence type="ECO:0000313" key="2">
    <source>
        <dbReference type="Proteomes" id="UP000031967"/>
    </source>
</evidence>
<evidence type="ECO:0000313" key="1">
    <source>
        <dbReference type="EMBL" id="KIL37774.1"/>
    </source>
</evidence>
<protein>
    <submittedName>
        <fullName evidence="1">Uncharacterized protein</fullName>
    </submittedName>
</protein>
<reference evidence="1 2" key="1">
    <citation type="submission" date="2014-12" db="EMBL/GenBank/DDBJ databases">
        <title>Draft genome sequence of Paenibacillus kamchatkensis strain B-2647.</title>
        <authorList>
            <person name="Karlyshev A.V."/>
            <person name="Kudryashova E.B."/>
        </authorList>
    </citation>
    <scope>NUCLEOTIDE SEQUENCE [LARGE SCALE GENOMIC DNA]</scope>
    <source>
        <strain evidence="1 2">VKM B-2647</strain>
    </source>
</reference>
<keyword evidence="2" id="KW-1185">Reference proteome</keyword>
<gene>
    <name evidence="1" type="ORF">SD70_30700</name>
</gene>
<proteinExistence type="predicted"/>
<dbReference type="Proteomes" id="UP000031967">
    <property type="component" value="Unassembled WGS sequence"/>
</dbReference>
<name>A0ABR5A9U8_9BACL</name>
<organism evidence="1 2">
    <name type="scientific">Gordoniibacillus kamchatkensis</name>
    <dbReference type="NCBI Taxonomy" id="1590651"/>
    <lineage>
        <taxon>Bacteria</taxon>
        <taxon>Bacillati</taxon>
        <taxon>Bacillota</taxon>
        <taxon>Bacilli</taxon>
        <taxon>Bacillales</taxon>
        <taxon>Paenibacillaceae</taxon>
        <taxon>Gordoniibacillus</taxon>
    </lineage>
</organism>
<dbReference type="EMBL" id="JXAK01000096">
    <property type="protein sequence ID" value="KIL37774.1"/>
    <property type="molecule type" value="Genomic_DNA"/>
</dbReference>
<accession>A0ABR5A9U8</accession>
<dbReference type="RefSeq" id="WP_041052375.1">
    <property type="nucleotide sequence ID" value="NZ_JXAK01000096.1"/>
</dbReference>
<comment type="caution">
    <text evidence="1">The sequence shown here is derived from an EMBL/GenBank/DDBJ whole genome shotgun (WGS) entry which is preliminary data.</text>
</comment>
<sequence>MAKTRASRVYYANRFVIPSCRRFCVNVCNRLFLVGRQQCIADCLNCGGLLFGGAAKAKVKSRKSGCGCGCGKCKK</sequence>